<dbReference type="RefSeq" id="XP_001020451.2">
    <property type="nucleotide sequence ID" value="XM_001020451.2"/>
</dbReference>
<keyword evidence="2" id="KW-0677">Repeat</keyword>
<dbReference type="InterPro" id="IPR015943">
    <property type="entry name" value="WD40/YVTN_repeat-like_dom_sf"/>
</dbReference>
<dbReference type="PROSITE" id="PS50294">
    <property type="entry name" value="WD_REPEATS_REGION"/>
    <property type="match status" value="1"/>
</dbReference>
<dbReference type="STRING" id="312017.Q23UK4"/>
<dbReference type="Pfam" id="PF00400">
    <property type="entry name" value="WD40"/>
    <property type="match status" value="6"/>
</dbReference>
<reference evidence="5" key="1">
    <citation type="journal article" date="2006" name="PLoS Biol.">
        <title>Macronuclear genome sequence of the ciliate Tetrahymena thermophila, a model eukaryote.</title>
        <authorList>
            <person name="Eisen J.A."/>
            <person name="Coyne R.S."/>
            <person name="Wu M."/>
            <person name="Wu D."/>
            <person name="Thiagarajan M."/>
            <person name="Wortman J.R."/>
            <person name="Badger J.H."/>
            <person name="Ren Q."/>
            <person name="Amedeo P."/>
            <person name="Jones K.M."/>
            <person name="Tallon L.J."/>
            <person name="Delcher A.L."/>
            <person name="Salzberg S.L."/>
            <person name="Silva J.C."/>
            <person name="Haas B.J."/>
            <person name="Majoros W.H."/>
            <person name="Farzad M."/>
            <person name="Carlton J.M."/>
            <person name="Smith R.K. Jr."/>
            <person name="Garg J."/>
            <person name="Pearlman R.E."/>
            <person name="Karrer K.M."/>
            <person name="Sun L."/>
            <person name="Manning G."/>
            <person name="Elde N.C."/>
            <person name="Turkewitz A.P."/>
            <person name="Asai D.J."/>
            <person name="Wilkes D.E."/>
            <person name="Wang Y."/>
            <person name="Cai H."/>
            <person name="Collins K."/>
            <person name="Stewart B.A."/>
            <person name="Lee S.R."/>
            <person name="Wilamowska K."/>
            <person name="Weinberg Z."/>
            <person name="Ruzzo W.L."/>
            <person name="Wloga D."/>
            <person name="Gaertig J."/>
            <person name="Frankel J."/>
            <person name="Tsao C.-C."/>
            <person name="Gorovsky M.A."/>
            <person name="Keeling P.J."/>
            <person name="Waller R.F."/>
            <person name="Patron N.J."/>
            <person name="Cherry J.M."/>
            <person name="Stover N.A."/>
            <person name="Krieger C.J."/>
            <person name="del Toro C."/>
            <person name="Ryder H.F."/>
            <person name="Williamson S.C."/>
            <person name="Barbeau R.A."/>
            <person name="Hamilton E.P."/>
            <person name="Orias E."/>
        </authorList>
    </citation>
    <scope>NUCLEOTIDE SEQUENCE [LARGE SCALE GENOMIC DNA]</scope>
    <source>
        <strain evidence="5">SB210</strain>
    </source>
</reference>
<dbReference type="KEGG" id="tet:TTHERM_01351030"/>
<organism evidence="4 5">
    <name type="scientific">Tetrahymena thermophila (strain SB210)</name>
    <dbReference type="NCBI Taxonomy" id="312017"/>
    <lineage>
        <taxon>Eukaryota</taxon>
        <taxon>Sar</taxon>
        <taxon>Alveolata</taxon>
        <taxon>Ciliophora</taxon>
        <taxon>Intramacronucleata</taxon>
        <taxon>Oligohymenophorea</taxon>
        <taxon>Hymenostomatida</taxon>
        <taxon>Tetrahymenina</taxon>
        <taxon>Tetrahymenidae</taxon>
        <taxon>Tetrahymena</taxon>
    </lineage>
</organism>
<sequence length="2521" mass="295117">MRVCQVKLRTQNLNKMSKCILKQKKSTSVFKIKKNFKKIPFLKLQEEVISGHIPRHLQTYLPSCHGTNQTEKSQIRKQLRRLIQKQISPHIMDDIVESYQELLAHKYLQNGGSIQKRVLLNSLKDKIWQSYQEKLTSKQPSSQFQQELVEKSKISSQEKAKNEQNTQKQFQVSKCQASYLNENEKKLKAESISLPNCYSFQNDQKEYLREKIECQQQYIEILELVDQNSLKEQQDHENNCEFYSIIKEKLNVKKHQQKGKHLNNQTNKGNYQAKVTLTQIQRQNLINLIIKNQINKFNRKLIHIAENQLSFPQFRFKIEKQINNGRNKLLEEKAYQTFCQTQKQNLIQAYCFQMKTDSNEKRTSNQTSIQQQINKQAETEQNISYLNFDNNQFKVLQALKLQTDIQYLKFKDNSQLQCQELYKQAQKNKILGGGICGSKLKLKSVKPEESYQQIKKEIKIKSTTNQSQDDRIKEEQRINRKFERFNSKYNKYFVIKEYSDAQDSLNVLETDVREIIEKTLFKFREQIILQELRPKVIDIINLLINYLLIIKQNDSKSSVQSDINEISDKLQKLILYCKENKERHPCLDLFQYFDILKSLNAQRVGLDEANKHVATQIIEKIFEVAKFGAGFVSIAGAIKNLTEFDYNKLKGFINDIRIIVEKLTSDTVEGSINQGLGVYSDYNSSNISNNMLSLWLRKVQYMGENLSDQILEIIFYLEECDKIKNNDTRLFVYMQLNYLLSKQLIKDNFEGLRQKLEEQNKIKLIINQQKFLQLNEYSDGIIDQLKSLANFIAQSHQFRYIKAQLLLHFAQILSVQNQNEFKDMMNNIISNYLIEKQKSVKIVSEYNQIMAEFIDNQLDKTQILNQISQQKKQMTKLLDDKSDFDNFAYDIQNEKDLDKQLAKYFVQIWEQSVKQRQNNLEITHKDDVLLEAIHLYVNQQITFQDGHKFYTEEQDAQITLQDGNKFNTEEQDAQIAFQDGNKFNTEEQDAVKQIFDKFLIPNFVFSQEEANKNDQLNQKSTCKIISILAEGGSGKSMLLKKIEVEILSDNSKYKSDNRTDFIPFIIKCNSLDNEKPSIEDYLESLNIRRKDIDNLKKSERNKLIMLDGYDEYTGDYFKVYQKLNLNEWVNTLVIVTSRLEKITVSDAKFYFNYYDNQGNIGHSDSYAIFKLEKITKQDIEDYLEKYKNQKQQENQTDFDLGQLEKFQKIISNNNQLTELLKLPINLYLTTRMILDIDLNDERILNTFEQASDQIVIQELFFSQQFKKQAHIFVQQQKYLTLNDKQRQAIAEKVESCYFEYFQSIAMHMFIQKGQKSNFLSTTREQIKFQPRKEVSLFFKENKIDFDEIIQKLVNYVDSRVITRIQLKLEAKNTKNQHKENQTQIYNYKIEENQQQEFEFRHKSLFEYFAARAMKYDFDLHKENIFKLDISQLEQFNINKRIIMSIEQNASEQQILLKLYKLMKSDIKSQFFYQTYSLEDISKTNRYIQYLKKSKISKNTEKSKIDIGASNLLSALFLSNFLYPNLILKNCSFSLAYINSQLQKLAEFEECNLSDSLIENQDLEKYESSNMKNAILNGFQKIMDSKNSYQFYKVIIQKNHLVSINQSGFINKFEISENNFKLLLSKQITNIPLKNIYYESTKSIFVTHSRKSLFEINSITFDIISSFKFVSDISSLSINKSQYLVNLINNQIFQGDFQKGFTLLNQIQAESFISLKDIIITYKNKEINIYNQQNLQIIKNIKYFPHDIAVSSISNDEKYLAVKSQNKDCIIFNLQNQFDIIKTIQNKDDIISVAFSSDGKQLAILSEYYCTLWNVNEGFSFLQQQELKSLNRQSVTFSIDGRYVIACFYSGCIIYDTQQKLQKVIEIQVHTSYINQIAVSSNNQYIASCSDDTCNIWSIQNGLWQVNQIKGHNKNIYEVTFSGDSKYLATTSQYTCQIWNIEKDFLLHHTLEGNDNNISSVVFSADSKYLATVNSDCLCIIWDVDKRFQLLHSINAHDQKKINSIAFSFDGKQIATCSRDDNTFKVWNIQDGIKLIKTIQSQYISLVAFSPNGKYLATGKSGNINIWNVEKGYEFLDTIQAHSDNVGFIVFSANSKYLVSCPKVINENECKIWNVDKGFQLVKKIMIQSLPGVSTMQAAFSQDSKQLVIGNKICFIILNLEKGYESIQTEVKNIRKNPSFAFSSNFVINDSYFCESWSIERGFELINIIQTYRNDMQNPNFSSDGNYLVTTNWFQNDLRLWSVEKGFKLIDKIEVGQYIEKIAISPDSMFLATLIGQDIKIWNIQNQFQLITTIPLSLLSLKMDYVFLLFNLLLNEKYLAFSFMKICQIFDAKENFKLIHTIEIENENELEDNLTSVTISSDGKYLATSRGNCTCEIWSIKEKFNLVKMIKGNDMNSVIFSADCKYLAIYSSGSPYRKGLQNNFCEIRNAENEFSLITRLNFSFIITQVAFFSDNKYLAVNIEDETCKIYNLQKEFEIMNLNEFEDSEIKQTAASQLDSQLSNSLLDKLVKHNKIFQQIYEL</sequence>
<dbReference type="InterPro" id="IPR036322">
    <property type="entry name" value="WD40_repeat_dom_sf"/>
</dbReference>
<dbReference type="PROSITE" id="PS00678">
    <property type="entry name" value="WD_REPEATS_1"/>
    <property type="match status" value="1"/>
</dbReference>
<evidence type="ECO:0000256" key="3">
    <source>
        <dbReference type="PROSITE-ProRule" id="PRU00221"/>
    </source>
</evidence>
<keyword evidence="5" id="KW-1185">Reference proteome</keyword>
<feature type="repeat" description="WD" evidence="3">
    <location>
        <begin position="1950"/>
        <end position="1984"/>
    </location>
</feature>
<dbReference type="PROSITE" id="PS50082">
    <property type="entry name" value="WD_REPEATS_2"/>
    <property type="match status" value="1"/>
</dbReference>
<dbReference type="GeneID" id="7846319"/>
<gene>
    <name evidence="4" type="ORF">TTHERM_01351030</name>
</gene>
<dbReference type="SMART" id="SM00320">
    <property type="entry name" value="WD40"/>
    <property type="match status" value="12"/>
</dbReference>
<dbReference type="Gene3D" id="2.130.10.10">
    <property type="entry name" value="YVTN repeat-like/Quinoprotein amine dehydrogenase"/>
    <property type="match status" value="5"/>
</dbReference>
<dbReference type="SUPFAM" id="SSF50998">
    <property type="entry name" value="Quinoprotein alcohol dehydrogenase-like"/>
    <property type="match status" value="1"/>
</dbReference>
<dbReference type="InParanoid" id="Q23UK4"/>
<proteinExistence type="predicted"/>
<evidence type="ECO:0000313" key="5">
    <source>
        <dbReference type="Proteomes" id="UP000009168"/>
    </source>
</evidence>
<dbReference type="PANTHER" id="PTHR19848:SF8">
    <property type="entry name" value="F-BOX AND WD REPEAT DOMAIN CONTAINING 7"/>
    <property type="match status" value="1"/>
</dbReference>
<evidence type="ECO:0000313" key="4">
    <source>
        <dbReference type="EMBL" id="EAS00206.2"/>
    </source>
</evidence>
<dbReference type="SUPFAM" id="SSF50978">
    <property type="entry name" value="WD40 repeat-like"/>
    <property type="match status" value="1"/>
</dbReference>
<dbReference type="HOGENOM" id="CLU_000947_0_0_1"/>
<protein>
    <submittedName>
        <fullName evidence="4">WD domain, G-beta repeat protein</fullName>
    </submittedName>
</protein>
<dbReference type="InterPro" id="IPR011047">
    <property type="entry name" value="Quinoprotein_ADH-like_sf"/>
</dbReference>
<dbReference type="CDD" id="cd00200">
    <property type="entry name" value="WD40"/>
    <property type="match status" value="1"/>
</dbReference>
<dbReference type="SUPFAM" id="SSF117289">
    <property type="entry name" value="Nucleoporin domain"/>
    <property type="match status" value="1"/>
</dbReference>
<dbReference type="InterPro" id="IPR001680">
    <property type="entry name" value="WD40_rpt"/>
</dbReference>
<dbReference type="InterPro" id="IPR019775">
    <property type="entry name" value="WD40_repeat_CS"/>
</dbReference>
<evidence type="ECO:0000256" key="1">
    <source>
        <dbReference type="ARBA" id="ARBA00022574"/>
    </source>
</evidence>
<dbReference type="PANTHER" id="PTHR19848">
    <property type="entry name" value="WD40 REPEAT PROTEIN"/>
    <property type="match status" value="1"/>
</dbReference>
<accession>Q23UK4</accession>
<dbReference type="eggNOG" id="KOG0266">
    <property type="taxonomic scope" value="Eukaryota"/>
</dbReference>
<dbReference type="EMBL" id="GG662624">
    <property type="protein sequence ID" value="EAS00206.2"/>
    <property type="molecule type" value="Genomic_DNA"/>
</dbReference>
<keyword evidence="1 3" id="KW-0853">WD repeat</keyword>
<dbReference type="Proteomes" id="UP000009168">
    <property type="component" value="Unassembled WGS sequence"/>
</dbReference>
<dbReference type="OrthoDB" id="305208at2759"/>
<evidence type="ECO:0000256" key="2">
    <source>
        <dbReference type="ARBA" id="ARBA00022737"/>
    </source>
</evidence>
<name>Q23UK4_TETTS</name>